<keyword evidence="4" id="KW-0227">DNA damage</keyword>
<keyword evidence="9" id="KW-0234">DNA repair</keyword>
<dbReference type="FunFam" id="1.10.340.30:FF:000001">
    <property type="entry name" value="Endonuclease III"/>
    <property type="match status" value="1"/>
</dbReference>
<evidence type="ECO:0000256" key="9">
    <source>
        <dbReference type="ARBA" id="ARBA00023204"/>
    </source>
</evidence>
<evidence type="ECO:0000256" key="2">
    <source>
        <dbReference type="ARBA" id="ARBA00022485"/>
    </source>
</evidence>
<dbReference type="EMBL" id="GU180082">
    <property type="protein sequence ID" value="ADM94999.1"/>
    <property type="molecule type" value="Genomic_DNA"/>
</dbReference>
<dbReference type="GO" id="GO:0006289">
    <property type="term" value="P:nucleotide-excision repair"/>
    <property type="evidence" value="ECO:0007669"/>
    <property type="project" value="TreeGrafter"/>
</dbReference>
<evidence type="ECO:0000256" key="1">
    <source>
        <dbReference type="ARBA" id="ARBA00008343"/>
    </source>
</evidence>
<keyword evidence="13" id="KW-0540">Nuclease</keyword>
<evidence type="ECO:0000256" key="8">
    <source>
        <dbReference type="ARBA" id="ARBA00023125"/>
    </source>
</evidence>
<dbReference type="GO" id="GO:0046872">
    <property type="term" value="F:metal ion binding"/>
    <property type="evidence" value="ECO:0007669"/>
    <property type="project" value="UniProtKB-KW"/>
</dbReference>
<dbReference type="GO" id="GO:0006285">
    <property type="term" value="P:base-excision repair, AP site formation"/>
    <property type="evidence" value="ECO:0007669"/>
    <property type="project" value="TreeGrafter"/>
</dbReference>
<dbReference type="SUPFAM" id="SSF48150">
    <property type="entry name" value="DNA-glycosylase"/>
    <property type="match status" value="1"/>
</dbReference>
<dbReference type="SMART" id="SM00478">
    <property type="entry name" value="ENDO3c"/>
    <property type="match status" value="1"/>
</dbReference>
<dbReference type="CDD" id="cd00056">
    <property type="entry name" value="ENDO3c"/>
    <property type="match status" value="1"/>
</dbReference>
<dbReference type="AlphaFoldDB" id="G3BMN4"/>
<dbReference type="PROSITE" id="PS01155">
    <property type="entry name" value="ENDONUCLEASE_III_2"/>
    <property type="match status" value="1"/>
</dbReference>
<evidence type="ECO:0000256" key="3">
    <source>
        <dbReference type="ARBA" id="ARBA00022723"/>
    </source>
</evidence>
<keyword evidence="8" id="KW-0238">DNA-binding</keyword>
<evidence type="ECO:0000256" key="5">
    <source>
        <dbReference type="ARBA" id="ARBA00022801"/>
    </source>
</evidence>
<dbReference type="GO" id="GO:0000703">
    <property type="term" value="F:oxidized pyrimidine nucleobase lesion DNA N-glycosylase activity"/>
    <property type="evidence" value="ECO:0007669"/>
    <property type="project" value="TreeGrafter"/>
</dbReference>
<keyword evidence="7" id="KW-0411">Iron-sulfur</keyword>
<dbReference type="Pfam" id="PF00633">
    <property type="entry name" value="HHH"/>
    <property type="match status" value="1"/>
</dbReference>
<dbReference type="Gene3D" id="1.10.1670.10">
    <property type="entry name" value="Helix-hairpin-Helix base-excision DNA repair enzymes (C-terminal)"/>
    <property type="match status" value="1"/>
</dbReference>
<dbReference type="InterPro" id="IPR023170">
    <property type="entry name" value="HhH_base_excis_C"/>
</dbReference>
<dbReference type="Pfam" id="PF00730">
    <property type="entry name" value="HhH-GPD"/>
    <property type="match status" value="1"/>
</dbReference>
<proteinExistence type="inferred from homology"/>
<evidence type="ECO:0000256" key="10">
    <source>
        <dbReference type="ARBA" id="ARBA00023239"/>
    </source>
</evidence>
<dbReference type="GO" id="GO:0051539">
    <property type="term" value="F:4 iron, 4 sulfur cluster binding"/>
    <property type="evidence" value="ECO:0007669"/>
    <property type="project" value="UniProtKB-KW"/>
</dbReference>
<dbReference type="PANTHER" id="PTHR43286:SF1">
    <property type="entry name" value="ENDONUCLEASE III-LIKE PROTEIN 1"/>
    <property type="match status" value="1"/>
</dbReference>
<evidence type="ECO:0000256" key="6">
    <source>
        <dbReference type="ARBA" id="ARBA00023004"/>
    </source>
</evidence>
<evidence type="ECO:0000259" key="12">
    <source>
        <dbReference type="SMART" id="SM00478"/>
    </source>
</evidence>
<evidence type="ECO:0000313" key="13">
    <source>
        <dbReference type="EMBL" id="ADM94999.1"/>
    </source>
</evidence>
<keyword evidence="10" id="KW-0456">Lyase</keyword>
<dbReference type="GO" id="GO:0003677">
    <property type="term" value="F:DNA binding"/>
    <property type="evidence" value="ECO:0007669"/>
    <property type="project" value="UniProtKB-KW"/>
</dbReference>
<comment type="similarity">
    <text evidence="1">Belongs to the Nth/MutY family.</text>
</comment>
<evidence type="ECO:0000256" key="4">
    <source>
        <dbReference type="ARBA" id="ARBA00022763"/>
    </source>
</evidence>
<sequence length="146" mass="16792">MTEEEIIYLIYPVGFYRIKAKNIKKIANILLEKYGGMVPDNLNDLIQLPGVGRKTANLVLGIAFHRNTITVDTHVHRISNRLGIVKTSNPKETELDLMMILPQKYWICFNTYLVAHGQKICNPIIPKCSQCKIMPYCRQIGVIRHR</sequence>
<evidence type="ECO:0000256" key="7">
    <source>
        <dbReference type="ARBA" id="ARBA00023014"/>
    </source>
</evidence>
<keyword evidence="11" id="KW-0326">Glycosidase</keyword>
<feature type="domain" description="HhH-GPD" evidence="12">
    <location>
        <begin position="1"/>
        <end position="119"/>
    </location>
</feature>
<dbReference type="PANTHER" id="PTHR43286">
    <property type="entry name" value="ENDONUCLEASE III-LIKE PROTEIN 1"/>
    <property type="match status" value="1"/>
</dbReference>
<dbReference type="InterPro" id="IPR011257">
    <property type="entry name" value="DNA_glycosylase"/>
</dbReference>
<keyword evidence="3" id="KW-0479">Metal-binding</keyword>
<dbReference type="InterPro" id="IPR000445">
    <property type="entry name" value="HhH_motif"/>
</dbReference>
<dbReference type="GO" id="GO:0003906">
    <property type="term" value="F:DNA-(apurinic or apyrimidinic site) endonuclease activity"/>
    <property type="evidence" value="ECO:0007669"/>
    <property type="project" value="TreeGrafter"/>
</dbReference>
<keyword evidence="13" id="KW-0255">Endonuclease</keyword>
<dbReference type="InterPro" id="IPR004036">
    <property type="entry name" value="Endonuclease-III-like_CS2"/>
</dbReference>
<keyword evidence="5" id="KW-0378">Hydrolase</keyword>
<dbReference type="GO" id="GO:0016829">
    <property type="term" value="F:lyase activity"/>
    <property type="evidence" value="ECO:0007669"/>
    <property type="project" value="UniProtKB-KW"/>
</dbReference>
<protein>
    <submittedName>
        <fullName evidence="13">Predicted EndoIII-related endonuclease</fullName>
    </submittedName>
</protein>
<keyword evidence="6" id="KW-0408">Iron</keyword>
<reference evidence="13" key="1">
    <citation type="submission" date="2009-11" db="EMBL/GenBank/DDBJ databases">
        <title>Microbial diversity profiles of fluids from low-temperature petroleum reservoirs with and without exogenous water perturbation.</title>
        <authorList>
            <person name="Pham V.D."/>
            <person name="Hnatow L.L."/>
            <person name="Zhang S."/>
            <person name="Fallon R.D."/>
            <person name="DeLong E.F."/>
            <person name="Keeler S.J."/>
        </authorList>
    </citation>
    <scope>NUCLEOTIDE SEQUENCE</scope>
</reference>
<dbReference type="FunFam" id="1.10.1670.10:FF:000001">
    <property type="entry name" value="Endonuclease III"/>
    <property type="match status" value="1"/>
</dbReference>
<name>G3BMN4_9BACT</name>
<evidence type="ECO:0000256" key="11">
    <source>
        <dbReference type="ARBA" id="ARBA00023295"/>
    </source>
</evidence>
<keyword evidence="2" id="KW-0004">4Fe-4S</keyword>
<dbReference type="InterPro" id="IPR003265">
    <property type="entry name" value="HhH-GPD_domain"/>
</dbReference>
<accession>G3BMN4</accession>
<organism evidence="13">
    <name type="scientific">uncultured Atribacterota bacterium</name>
    <dbReference type="NCBI Taxonomy" id="263865"/>
    <lineage>
        <taxon>Bacteria</taxon>
        <taxon>Pseudomonadati</taxon>
        <taxon>Atribacterota</taxon>
        <taxon>environmental samples</taxon>
    </lineage>
</organism>